<evidence type="ECO:0000256" key="3">
    <source>
        <dbReference type="ARBA" id="ARBA00022737"/>
    </source>
</evidence>
<sequence>MEVSEYPLALLSNFEKLVSNEKFCDIEIVVDNQLYSGHKIILAAASSQLHKLIEETKNENGKAKILLSGISSVGFAVLFKFMYSGVLNINETNIQDVTMAAMVLGVNSALMACTEFQRQKLSACNLSTRSSVSDQQDQGTPTSGGEIPAIQNEPKQEVFVVSEESNSPPPQWSPQSVDTPSFSGPKTTQGYNFVDITETMDQVFKNNSTDESINSGGTSAREKISYTEEKDDDGDTVWRCKHCSKIFRTLSYLKNNHIPLHTGSRYWCKHCKKSYSTKTSLLNHVKLHLAKQGFQPYTCSICQKTFSSQKACTQHRNTHSFKYFCEHCSKGFANNDECSLHVKNHHSNILYN</sequence>
<dbReference type="SUPFAM" id="SSF54695">
    <property type="entry name" value="POZ domain"/>
    <property type="match status" value="1"/>
</dbReference>
<feature type="domain" description="C2H2-type" evidence="10">
    <location>
        <begin position="238"/>
        <end position="266"/>
    </location>
</feature>
<dbReference type="InterPro" id="IPR011333">
    <property type="entry name" value="SKP1/BTB/POZ_sf"/>
</dbReference>
<keyword evidence="4 7" id="KW-0863">Zinc-finger</keyword>
<dbReference type="CDD" id="cd18186">
    <property type="entry name" value="BTB_POZ_ZBTB_KLHL-like"/>
    <property type="match status" value="1"/>
</dbReference>
<keyword evidence="2" id="KW-0479">Metal-binding</keyword>
<dbReference type="AlphaFoldDB" id="A0A6F9DXG5"/>
<dbReference type="GO" id="GO:0000981">
    <property type="term" value="F:DNA-binding transcription factor activity, RNA polymerase II-specific"/>
    <property type="evidence" value="ECO:0007669"/>
    <property type="project" value="TreeGrafter"/>
</dbReference>
<accession>A0A6F9DXG5</accession>
<gene>
    <name evidence="11" type="primary">Zbtb24</name>
</gene>
<dbReference type="GO" id="GO:0008270">
    <property type="term" value="F:zinc ion binding"/>
    <property type="evidence" value="ECO:0007669"/>
    <property type="project" value="UniProtKB-KW"/>
</dbReference>
<name>A0A6F9DXG5_9ASCI</name>
<evidence type="ECO:0000259" key="9">
    <source>
        <dbReference type="PROSITE" id="PS50097"/>
    </source>
</evidence>
<evidence type="ECO:0000256" key="2">
    <source>
        <dbReference type="ARBA" id="ARBA00022723"/>
    </source>
</evidence>
<feature type="domain" description="BTB" evidence="9">
    <location>
        <begin position="24"/>
        <end position="91"/>
    </location>
</feature>
<dbReference type="EMBL" id="LR791999">
    <property type="protein sequence ID" value="CAB3267861.1"/>
    <property type="molecule type" value="mRNA"/>
</dbReference>
<dbReference type="Pfam" id="PF00651">
    <property type="entry name" value="BTB"/>
    <property type="match status" value="1"/>
</dbReference>
<feature type="domain" description="C2H2-type" evidence="10">
    <location>
        <begin position="323"/>
        <end position="345"/>
    </location>
</feature>
<evidence type="ECO:0000256" key="7">
    <source>
        <dbReference type="PROSITE-ProRule" id="PRU00042"/>
    </source>
</evidence>
<dbReference type="InterPro" id="IPR013087">
    <property type="entry name" value="Znf_C2H2_type"/>
</dbReference>
<dbReference type="InterPro" id="IPR036236">
    <property type="entry name" value="Znf_C2H2_sf"/>
</dbReference>
<dbReference type="Gene3D" id="3.30.160.60">
    <property type="entry name" value="Classic Zinc Finger"/>
    <property type="match status" value="2"/>
</dbReference>
<dbReference type="Pfam" id="PF13894">
    <property type="entry name" value="zf-C2H2_4"/>
    <property type="match status" value="1"/>
</dbReference>
<dbReference type="SMART" id="SM00355">
    <property type="entry name" value="ZnF_C2H2"/>
    <property type="match status" value="4"/>
</dbReference>
<dbReference type="PROSITE" id="PS50157">
    <property type="entry name" value="ZINC_FINGER_C2H2_2"/>
    <property type="match status" value="4"/>
</dbReference>
<organism evidence="11">
    <name type="scientific">Phallusia mammillata</name>
    <dbReference type="NCBI Taxonomy" id="59560"/>
    <lineage>
        <taxon>Eukaryota</taxon>
        <taxon>Metazoa</taxon>
        <taxon>Chordata</taxon>
        <taxon>Tunicata</taxon>
        <taxon>Ascidiacea</taxon>
        <taxon>Phlebobranchia</taxon>
        <taxon>Ascidiidae</taxon>
        <taxon>Phallusia</taxon>
    </lineage>
</organism>
<dbReference type="PROSITE" id="PS50097">
    <property type="entry name" value="BTB"/>
    <property type="match status" value="1"/>
</dbReference>
<proteinExistence type="evidence at transcript level"/>
<feature type="domain" description="C2H2-type" evidence="10">
    <location>
        <begin position="266"/>
        <end position="293"/>
    </location>
</feature>
<dbReference type="PANTHER" id="PTHR24394">
    <property type="entry name" value="ZINC FINGER PROTEIN"/>
    <property type="match status" value="1"/>
</dbReference>
<dbReference type="GO" id="GO:0005634">
    <property type="term" value="C:nucleus"/>
    <property type="evidence" value="ECO:0007669"/>
    <property type="project" value="UniProtKB-SubCell"/>
</dbReference>
<evidence type="ECO:0000256" key="5">
    <source>
        <dbReference type="ARBA" id="ARBA00022833"/>
    </source>
</evidence>
<evidence type="ECO:0000256" key="1">
    <source>
        <dbReference type="ARBA" id="ARBA00004123"/>
    </source>
</evidence>
<dbReference type="PROSITE" id="PS00028">
    <property type="entry name" value="ZINC_FINGER_C2H2_1"/>
    <property type="match status" value="2"/>
</dbReference>
<dbReference type="SUPFAM" id="SSF57667">
    <property type="entry name" value="beta-beta-alpha zinc fingers"/>
    <property type="match status" value="2"/>
</dbReference>
<dbReference type="Pfam" id="PF00096">
    <property type="entry name" value="zf-C2H2"/>
    <property type="match status" value="1"/>
</dbReference>
<keyword evidence="5" id="KW-0862">Zinc</keyword>
<dbReference type="PANTHER" id="PTHR24394:SF44">
    <property type="entry name" value="ZINC FINGER PROTEIN 271-LIKE"/>
    <property type="match status" value="1"/>
</dbReference>
<feature type="domain" description="C2H2-type" evidence="10">
    <location>
        <begin position="297"/>
        <end position="320"/>
    </location>
</feature>
<dbReference type="Gene3D" id="3.30.710.10">
    <property type="entry name" value="Potassium Channel Kv1.1, Chain A"/>
    <property type="match status" value="1"/>
</dbReference>
<feature type="compositionally biased region" description="Polar residues" evidence="8">
    <location>
        <begin position="177"/>
        <end position="190"/>
    </location>
</feature>
<dbReference type="InterPro" id="IPR000210">
    <property type="entry name" value="BTB/POZ_dom"/>
</dbReference>
<reference evidence="11" key="1">
    <citation type="submission" date="2020-04" db="EMBL/GenBank/DDBJ databases">
        <authorList>
            <person name="Neveu A P."/>
        </authorList>
    </citation>
    <scope>NUCLEOTIDE SEQUENCE</scope>
    <source>
        <tissue evidence="11">Whole embryo</tissue>
    </source>
</reference>
<keyword evidence="6" id="KW-0539">Nucleus</keyword>
<evidence type="ECO:0000256" key="6">
    <source>
        <dbReference type="ARBA" id="ARBA00023242"/>
    </source>
</evidence>
<evidence type="ECO:0000313" key="11">
    <source>
        <dbReference type="EMBL" id="CAB3267861.1"/>
    </source>
</evidence>
<protein>
    <submittedName>
        <fullName evidence="11">ZF(C2H2)-4 zinc finger protein</fullName>
    </submittedName>
</protein>
<dbReference type="SMART" id="SM00225">
    <property type="entry name" value="BTB"/>
    <property type="match status" value="1"/>
</dbReference>
<feature type="compositionally biased region" description="Polar residues" evidence="8">
    <location>
        <begin position="129"/>
        <end position="143"/>
    </location>
</feature>
<evidence type="ECO:0000259" key="10">
    <source>
        <dbReference type="PROSITE" id="PS50157"/>
    </source>
</evidence>
<evidence type="ECO:0000256" key="4">
    <source>
        <dbReference type="ARBA" id="ARBA00022771"/>
    </source>
</evidence>
<comment type="subcellular location">
    <subcellularLocation>
        <location evidence="1">Nucleus</location>
    </subcellularLocation>
</comment>
<keyword evidence="3" id="KW-0677">Repeat</keyword>
<feature type="region of interest" description="Disordered" evidence="8">
    <location>
        <begin position="129"/>
        <end position="190"/>
    </location>
</feature>
<evidence type="ECO:0000256" key="8">
    <source>
        <dbReference type="SAM" id="MobiDB-lite"/>
    </source>
</evidence>